<dbReference type="PANTHER" id="PTHR23079">
    <property type="entry name" value="RNA-DEPENDENT RNA POLYMERASE"/>
    <property type="match status" value="1"/>
</dbReference>
<keyword evidence="4" id="KW-1185">Reference proteome</keyword>
<name>A0A8I2YF97_9AGAM</name>
<dbReference type="GO" id="GO:0030422">
    <property type="term" value="P:siRNA processing"/>
    <property type="evidence" value="ECO:0007669"/>
    <property type="project" value="TreeGrafter"/>
</dbReference>
<dbReference type="PANTHER" id="PTHR23079:SF55">
    <property type="entry name" value="RNA-DIRECTED RNA POLYMERASE"/>
    <property type="match status" value="1"/>
</dbReference>
<accession>A0A8I2YF97</accession>
<evidence type="ECO:0000259" key="2">
    <source>
        <dbReference type="Pfam" id="PF05183"/>
    </source>
</evidence>
<keyword evidence="1" id="KW-0694">RNA-binding</keyword>
<feature type="domain" description="RDRP core" evidence="2">
    <location>
        <begin position="40"/>
        <end position="138"/>
    </location>
</feature>
<dbReference type="InterPro" id="IPR057596">
    <property type="entry name" value="RDRP_core"/>
</dbReference>
<dbReference type="Pfam" id="PF05183">
    <property type="entry name" value="RdRP"/>
    <property type="match status" value="1"/>
</dbReference>
<dbReference type="EC" id="2.7.7.48" evidence="1"/>
<evidence type="ECO:0000313" key="4">
    <source>
        <dbReference type="Proteomes" id="UP000683000"/>
    </source>
</evidence>
<comment type="catalytic activity">
    <reaction evidence="1">
        <text>RNA(n) + a ribonucleoside 5'-triphosphate = RNA(n+1) + diphosphate</text>
        <dbReference type="Rhea" id="RHEA:21248"/>
        <dbReference type="Rhea" id="RHEA-COMP:14527"/>
        <dbReference type="Rhea" id="RHEA-COMP:17342"/>
        <dbReference type="ChEBI" id="CHEBI:33019"/>
        <dbReference type="ChEBI" id="CHEBI:61557"/>
        <dbReference type="ChEBI" id="CHEBI:140395"/>
        <dbReference type="EC" id="2.7.7.48"/>
    </reaction>
</comment>
<dbReference type="GO" id="GO:0003723">
    <property type="term" value="F:RNA binding"/>
    <property type="evidence" value="ECO:0007669"/>
    <property type="project" value="UniProtKB-KW"/>
</dbReference>
<organism evidence="3 4">
    <name type="scientific">Boletus reticuloceps</name>
    <dbReference type="NCBI Taxonomy" id="495285"/>
    <lineage>
        <taxon>Eukaryota</taxon>
        <taxon>Fungi</taxon>
        <taxon>Dikarya</taxon>
        <taxon>Basidiomycota</taxon>
        <taxon>Agaricomycotina</taxon>
        <taxon>Agaricomycetes</taxon>
        <taxon>Agaricomycetidae</taxon>
        <taxon>Boletales</taxon>
        <taxon>Boletineae</taxon>
        <taxon>Boletaceae</taxon>
        <taxon>Boletoideae</taxon>
        <taxon>Boletus</taxon>
    </lineage>
</organism>
<dbReference type="GO" id="GO:0003968">
    <property type="term" value="F:RNA-directed RNA polymerase activity"/>
    <property type="evidence" value="ECO:0007669"/>
    <property type="project" value="UniProtKB-KW"/>
</dbReference>
<keyword evidence="1" id="KW-0808">Transferase</keyword>
<dbReference type="Proteomes" id="UP000683000">
    <property type="component" value="Unassembled WGS sequence"/>
</dbReference>
<dbReference type="AlphaFoldDB" id="A0A8I2YF97"/>
<sequence>MHPGDGNIPLPSCTIRWLMSIYSTTRIRHWTPPKDRVYLFGHLKNVVVFPTTGKFDLVQHPIFRMMTFAKGTWSLPNGLAGGDLDGDTYAVIQYGDLLVPEHDDPGSYPPVEPFKLDRPSTIGDVCDFIVEYINSDVVV</sequence>
<comment type="caution">
    <text evidence="3">The sequence shown here is derived from an EMBL/GenBank/DDBJ whole genome shotgun (WGS) entry which is preliminary data.</text>
</comment>
<keyword evidence="1" id="KW-0696">RNA-directed RNA polymerase</keyword>
<evidence type="ECO:0000313" key="3">
    <source>
        <dbReference type="EMBL" id="KAG6370859.1"/>
    </source>
</evidence>
<dbReference type="EMBL" id="JAGFBS010000043">
    <property type="protein sequence ID" value="KAG6370859.1"/>
    <property type="molecule type" value="Genomic_DNA"/>
</dbReference>
<comment type="similarity">
    <text evidence="1">Belongs to the RdRP family.</text>
</comment>
<dbReference type="GO" id="GO:0031380">
    <property type="term" value="C:nuclear RNA-directed RNA polymerase complex"/>
    <property type="evidence" value="ECO:0007669"/>
    <property type="project" value="TreeGrafter"/>
</dbReference>
<protein>
    <recommendedName>
        <fullName evidence="1">RNA-dependent RNA polymerase</fullName>
        <ecNumber evidence="1">2.7.7.48</ecNumber>
    </recommendedName>
</protein>
<proteinExistence type="inferred from homology"/>
<dbReference type="InterPro" id="IPR007855">
    <property type="entry name" value="RDRP"/>
</dbReference>
<keyword evidence="1" id="KW-0548">Nucleotidyltransferase</keyword>
<reference evidence="3" key="1">
    <citation type="submission" date="2021-03" db="EMBL/GenBank/DDBJ databases">
        <title>Evolutionary innovations through gain and loss of genes in the ectomycorrhizal Boletales.</title>
        <authorList>
            <person name="Wu G."/>
            <person name="Miyauchi S."/>
            <person name="Morin E."/>
            <person name="Yang Z.-L."/>
            <person name="Xu J."/>
            <person name="Martin F.M."/>
        </authorList>
    </citation>
    <scope>NUCLEOTIDE SEQUENCE</scope>
    <source>
        <strain evidence="3">BR01</strain>
    </source>
</reference>
<evidence type="ECO:0000256" key="1">
    <source>
        <dbReference type="RuleBase" id="RU363098"/>
    </source>
</evidence>
<gene>
    <name evidence="3" type="ORF">JVT61DRAFT_10880</name>
</gene>
<dbReference type="OrthoDB" id="6513042at2759"/>